<proteinExistence type="predicted"/>
<feature type="compositionally biased region" description="Polar residues" evidence="1">
    <location>
        <begin position="330"/>
        <end position="345"/>
    </location>
</feature>
<feature type="compositionally biased region" description="Polar residues" evidence="1">
    <location>
        <begin position="156"/>
        <end position="183"/>
    </location>
</feature>
<evidence type="ECO:0000313" key="3">
    <source>
        <dbReference type="Proteomes" id="UP000054279"/>
    </source>
</evidence>
<gene>
    <name evidence="2" type="ORF">M422DRAFT_783688</name>
</gene>
<feature type="region of interest" description="Disordered" evidence="1">
    <location>
        <begin position="120"/>
        <end position="292"/>
    </location>
</feature>
<dbReference type="OrthoDB" id="10667073at2759"/>
<dbReference type="AlphaFoldDB" id="A0A0C9V2V8"/>
<reference evidence="2 3" key="1">
    <citation type="submission" date="2014-06" db="EMBL/GenBank/DDBJ databases">
        <title>Evolutionary Origins and Diversification of the Mycorrhizal Mutualists.</title>
        <authorList>
            <consortium name="DOE Joint Genome Institute"/>
            <consortium name="Mycorrhizal Genomics Consortium"/>
            <person name="Kohler A."/>
            <person name="Kuo A."/>
            <person name="Nagy L.G."/>
            <person name="Floudas D."/>
            <person name="Copeland A."/>
            <person name="Barry K.W."/>
            <person name="Cichocki N."/>
            <person name="Veneault-Fourrey C."/>
            <person name="LaButti K."/>
            <person name="Lindquist E.A."/>
            <person name="Lipzen A."/>
            <person name="Lundell T."/>
            <person name="Morin E."/>
            <person name="Murat C."/>
            <person name="Riley R."/>
            <person name="Ohm R."/>
            <person name="Sun H."/>
            <person name="Tunlid A."/>
            <person name="Henrissat B."/>
            <person name="Grigoriev I.V."/>
            <person name="Hibbett D.S."/>
            <person name="Martin F."/>
        </authorList>
    </citation>
    <scope>NUCLEOTIDE SEQUENCE [LARGE SCALE GENOMIC DNA]</scope>
    <source>
        <strain evidence="2 3">SS14</strain>
    </source>
</reference>
<dbReference type="HOGENOM" id="CLU_752643_0_0_1"/>
<feature type="region of interest" description="Disordered" evidence="1">
    <location>
        <begin position="308"/>
        <end position="345"/>
    </location>
</feature>
<evidence type="ECO:0000313" key="2">
    <source>
        <dbReference type="EMBL" id="KIJ31845.1"/>
    </source>
</evidence>
<organism evidence="2 3">
    <name type="scientific">Sphaerobolus stellatus (strain SS14)</name>
    <dbReference type="NCBI Taxonomy" id="990650"/>
    <lineage>
        <taxon>Eukaryota</taxon>
        <taxon>Fungi</taxon>
        <taxon>Dikarya</taxon>
        <taxon>Basidiomycota</taxon>
        <taxon>Agaricomycotina</taxon>
        <taxon>Agaricomycetes</taxon>
        <taxon>Phallomycetidae</taxon>
        <taxon>Geastrales</taxon>
        <taxon>Sphaerobolaceae</taxon>
        <taxon>Sphaerobolus</taxon>
    </lineage>
</organism>
<accession>A0A0C9V2V8</accession>
<sequence length="368" mass="40796">MVYQLHLKCTSLKGGDWVGTPLSDEEEEVEYILPDTEEEWFAWEKKKAEARAMRKAKRMASEGMDKVGQWQAGLQEVSLLEPPVEAGFSQPYYPVEPPIGMGERDLRLPSSSQGFEREMMEPVDHHPTSPPPAPLVEAASSFAQSLSSAPYLPSDIQGQPSFNLGSQNISTPKSKAPQQLSSPISPPRLTLEAVTVSQPSYPVSSKRLRGNSEDESQDKSEGFSTPRAKRAKKQVEPITPKSVERPSQEVRRSQPDHRTLPTLTQLLVSSSKSRKSRKSSSGSPLSGASFKSGDWACSEPMYSKFLPQFESTQRRHSEPVSPGDVRESSSVDSQQNLPSSSSGMYFQSQFPVERRLEHVAAFLRDDLD</sequence>
<feature type="compositionally biased region" description="Basic and acidic residues" evidence="1">
    <location>
        <begin position="312"/>
        <end position="329"/>
    </location>
</feature>
<protein>
    <submittedName>
        <fullName evidence="2">Uncharacterized protein</fullName>
    </submittedName>
</protein>
<keyword evidence="3" id="KW-1185">Reference proteome</keyword>
<feature type="compositionally biased region" description="Basic and acidic residues" evidence="1">
    <location>
        <begin position="242"/>
        <end position="259"/>
    </location>
</feature>
<evidence type="ECO:0000256" key="1">
    <source>
        <dbReference type="SAM" id="MobiDB-lite"/>
    </source>
</evidence>
<dbReference type="EMBL" id="KN837236">
    <property type="protein sequence ID" value="KIJ31845.1"/>
    <property type="molecule type" value="Genomic_DNA"/>
</dbReference>
<name>A0A0C9V2V8_SPHS4</name>
<feature type="compositionally biased region" description="Low complexity" evidence="1">
    <location>
        <begin position="138"/>
        <end position="149"/>
    </location>
</feature>
<feature type="compositionally biased region" description="Low complexity" evidence="1">
    <location>
        <begin position="279"/>
        <end position="292"/>
    </location>
</feature>
<dbReference type="Proteomes" id="UP000054279">
    <property type="component" value="Unassembled WGS sequence"/>
</dbReference>